<dbReference type="FunFam" id="1.10.167.10:FF:000001">
    <property type="entry name" value="Putative regulator of g-protein signaling 12"/>
    <property type="match status" value="1"/>
</dbReference>
<dbReference type="AlphaFoldDB" id="A0AAD4U224"/>
<dbReference type="PRINTS" id="PR01301">
    <property type="entry name" value="RGSPROTEIN"/>
</dbReference>
<feature type="domain" description="RGS" evidence="2">
    <location>
        <begin position="65"/>
        <end position="181"/>
    </location>
</feature>
<dbReference type="InterPro" id="IPR024066">
    <property type="entry name" value="RGS_subdom1/3"/>
</dbReference>
<dbReference type="SUPFAM" id="SSF48097">
    <property type="entry name" value="Regulator of G-protein signaling, RGS"/>
    <property type="match status" value="1"/>
</dbReference>
<name>A0AAD4U224_OVIAM</name>
<keyword evidence="4" id="KW-1185">Reference proteome</keyword>
<dbReference type="EMBL" id="JAKZEL010000015">
    <property type="protein sequence ID" value="KAI4537076.1"/>
    <property type="molecule type" value="Genomic_DNA"/>
</dbReference>
<dbReference type="InterPro" id="IPR016137">
    <property type="entry name" value="RGS"/>
</dbReference>
<dbReference type="Gene3D" id="1.10.167.10">
    <property type="entry name" value="Regulator of G-protein Signalling 4, domain 2"/>
    <property type="match status" value="1"/>
</dbReference>
<proteinExistence type="predicted"/>
<comment type="caution">
    <text evidence="3">The sequence shown here is derived from an EMBL/GenBank/DDBJ whole genome shotgun (WGS) entry which is preliminary data.</text>
</comment>
<dbReference type="InterPro" id="IPR036305">
    <property type="entry name" value="RGS_sf"/>
</dbReference>
<dbReference type="GO" id="GO:0009968">
    <property type="term" value="P:negative regulation of signal transduction"/>
    <property type="evidence" value="ECO:0007669"/>
    <property type="project" value="UniProtKB-KW"/>
</dbReference>
<protein>
    <recommendedName>
        <fullName evidence="2">RGS domain-containing protein</fullName>
    </recommendedName>
</protein>
<keyword evidence="1" id="KW-0734">Signal transduction inhibitor</keyword>
<dbReference type="PROSITE" id="PS50132">
    <property type="entry name" value="RGS"/>
    <property type="match status" value="1"/>
</dbReference>
<evidence type="ECO:0000259" key="2">
    <source>
        <dbReference type="PROSITE" id="PS50132"/>
    </source>
</evidence>
<dbReference type="Proteomes" id="UP001214576">
    <property type="component" value="Unassembled WGS sequence"/>
</dbReference>
<accession>A0AAD4U224</accession>
<reference evidence="3" key="1">
    <citation type="submission" date="2022-03" db="EMBL/GenBank/DDBJ databases">
        <title>Genomic analyses of argali, domestic sheep and their hybrids provide insights into chromosomal evolution, heterosis and genetic basis of agronomic traits.</title>
        <authorList>
            <person name="Li M."/>
        </authorList>
    </citation>
    <scope>NUCLEOTIDE SEQUENCE</scope>
    <source>
        <strain evidence="3">CAU-MHL-2022a</strain>
        <tissue evidence="3">Skin</tissue>
    </source>
</reference>
<evidence type="ECO:0000256" key="1">
    <source>
        <dbReference type="ARBA" id="ARBA00022700"/>
    </source>
</evidence>
<evidence type="ECO:0000313" key="3">
    <source>
        <dbReference type="EMBL" id="KAI4537076.1"/>
    </source>
</evidence>
<dbReference type="SMART" id="SM00315">
    <property type="entry name" value="RGS"/>
    <property type="match status" value="1"/>
</dbReference>
<dbReference type="CDD" id="cd08723">
    <property type="entry name" value="RGS_RGS21"/>
    <property type="match status" value="1"/>
</dbReference>
<dbReference type="InterPro" id="IPR044926">
    <property type="entry name" value="RGS_subdomain_2"/>
</dbReference>
<dbReference type="Gene3D" id="1.10.196.10">
    <property type="match status" value="1"/>
</dbReference>
<evidence type="ECO:0000313" key="4">
    <source>
        <dbReference type="Proteomes" id="UP001214576"/>
    </source>
</evidence>
<organism evidence="3 4">
    <name type="scientific">Ovis ammon polii</name>
    <dbReference type="NCBI Taxonomy" id="230172"/>
    <lineage>
        <taxon>Eukaryota</taxon>
        <taxon>Metazoa</taxon>
        <taxon>Chordata</taxon>
        <taxon>Craniata</taxon>
        <taxon>Vertebrata</taxon>
        <taxon>Euteleostomi</taxon>
        <taxon>Mammalia</taxon>
        <taxon>Eutheria</taxon>
        <taxon>Laurasiatheria</taxon>
        <taxon>Artiodactyla</taxon>
        <taxon>Ruminantia</taxon>
        <taxon>Pecora</taxon>
        <taxon>Bovidae</taxon>
        <taxon>Caprinae</taxon>
        <taxon>Ovis</taxon>
    </lineage>
</organism>
<gene>
    <name evidence="3" type="ORF">MG293_013279</name>
</gene>
<sequence length="416" mass="46481">MITSLLFRKMTHAASWSVAFRKAREYSSWKISRKEKSGIICDSQTVERKMPVKSPTTETMAWSENMDTLLTNQAGLDAFRTFLKSEFSEENVEFWLACEDFKKTESAEKIASKARMIYSEFIEANAPKEINIDFSTRDLISKNIAEPTLKCFDEAQKLIYSLMAKDSFPRFLKSEIYKKLRGARGEGPSCNELDLRPPLGLARARPSHPITPPGPFNRLAGYGGTCCFDLGQFTWSSENHSHHGTKTTVEGTVDSEPGGECGVKYPTVQVCEGAAPSSQRFPVCKTPGLPADKQLRKGPGQDKMCCYTRSLDLAHAVQDSTITTDRFQFYKPRSTLCTLTWLFSGRGGGDVRNGEVTQERPLQASQHILDDAPLDQLYDHTASVCMSVSHRRLLDITDTVICFSSALSTWPSTTRT</sequence>
<dbReference type="PANTHER" id="PTHR10845">
    <property type="entry name" value="REGULATOR OF G PROTEIN SIGNALING"/>
    <property type="match status" value="1"/>
</dbReference>
<dbReference type="PANTHER" id="PTHR10845:SF160">
    <property type="entry name" value="REGULATOR OF G-PROTEIN SIGNALING 21"/>
    <property type="match status" value="1"/>
</dbReference>
<dbReference type="Pfam" id="PF00615">
    <property type="entry name" value="RGS"/>
    <property type="match status" value="1"/>
</dbReference>